<dbReference type="RefSeq" id="WP_305449528.1">
    <property type="nucleotide sequence ID" value="NZ_CP117454.1"/>
</dbReference>
<dbReference type="Proteomes" id="UP001239418">
    <property type="component" value="Chromosome"/>
</dbReference>
<name>A0ABY9F3V3_9PSED</name>
<sequence length="70" mass="7585">MTQRSMRYIYSKIFSVFALLSPSLVSAVEAFNSALVELSSILGNEGILKETAWRGAKCTGTADVVSLLLE</sequence>
<keyword evidence="3" id="KW-1185">Reference proteome</keyword>
<gene>
    <name evidence="2" type="ORF">PSH97_13050</name>
</gene>
<feature type="signal peptide" evidence="1">
    <location>
        <begin position="1"/>
        <end position="27"/>
    </location>
</feature>
<keyword evidence="1" id="KW-0732">Signal</keyword>
<evidence type="ECO:0000256" key="1">
    <source>
        <dbReference type="SAM" id="SignalP"/>
    </source>
</evidence>
<feature type="chain" id="PRO_5047549461" evidence="1">
    <location>
        <begin position="28"/>
        <end position="70"/>
    </location>
</feature>
<proteinExistence type="predicted"/>
<protein>
    <submittedName>
        <fullName evidence="2">Uncharacterized protein</fullName>
    </submittedName>
</protein>
<evidence type="ECO:0000313" key="2">
    <source>
        <dbReference type="EMBL" id="WLG87389.1"/>
    </source>
</evidence>
<reference evidence="2 3" key="1">
    <citation type="submission" date="2023-02" db="EMBL/GenBank/DDBJ databases">
        <title>Evolution of Hrp T3SS in non-pathogenic Pseudomonas fluorescens.</title>
        <authorList>
            <person name="Liao K."/>
            <person name="Wei H."/>
            <person name="Gu Y."/>
        </authorList>
    </citation>
    <scope>NUCLEOTIDE SEQUENCE [LARGE SCALE GENOMIC DNA]</scope>
    <source>
        <strain evidence="2 3">FP1935</strain>
    </source>
</reference>
<organism evidence="2 3">
    <name type="scientific">Pseudomonas cucumis</name>
    <dbReference type="NCBI Taxonomy" id="2954082"/>
    <lineage>
        <taxon>Bacteria</taxon>
        <taxon>Pseudomonadati</taxon>
        <taxon>Pseudomonadota</taxon>
        <taxon>Gammaproteobacteria</taxon>
        <taxon>Pseudomonadales</taxon>
        <taxon>Pseudomonadaceae</taxon>
        <taxon>Pseudomonas</taxon>
    </lineage>
</organism>
<dbReference type="EMBL" id="CP117454">
    <property type="protein sequence ID" value="WLG87389.1"/>
    <property type="molecule type" value="Genomic_DNA"/>
</dbReference>
<accession>A0ABY9F3V3</accession>
<evidence type="ECO:0000313" key="3">
    <source>
        <dbReference type="Proteomes" id="UP001239418"/>
    </source>
</evidence>